<evidence type="ECO:0000313" key="2">
    <source>
        <dbReference type="EMBL" id="MBW63641.1"/>
    </source>
</evidence>
<sequence>MHHCTLIVVVVVAAAASGTCNHPRPQDDTLPSVDVCVREAPFTDPRLGTGPTIRGWPYRWDGEDGFWQTN</sequence>
<proteinExistence type="predicted"/>
<dbReference type="AlphaFoldDB" id="A0A2M4CEP4"/>
<accession>A0A2M4CEP4</accession>
<keyword evidence="1" id="KW-0732">Signal</keyword>
<organism evidence="2">
    <name type="scientific">Anopheles marajoara</name>
    <dbReference type="NCBI Taxonomy" id="58244"/>
    <lineage>
        <taxon>Eukaryota</taxon>
        <taxon>Metazoa</taxon>
        <taxon>Ecdysozoa</taxon>
        <taxon>Arthropoda</taxon>
        <taxon>Hexapoda</taxon>
        <taxon>Insecta</taxon>
        <taxon>Pterygota</taxon>
        <taxon>Neoptera</taxon>
        <taxon>Endopterygota</taxon>
        <taxon>Diptera</taxon>
        <taxon>Nematocera</taxon>
        <taxon>Culicoidea</taxon>
        <taxon>Culicidae</taxon>
        <taxon>Anophelinae</taxon>
        <taxon>Anopheles</taxon>
    </lineage>
</organism>
<feature type="signal peptide" evidence="1">
    <location>
        <begin position="1"/>
        <end position="20"/>
    </location>
</feature>
<protein>
    <submittedName>
        <fullName evidence="2">Putative secreted protein</fullName>
    </submittedName>
</protein>
<reference evidence="2" key="1">
    <citation type="submission" date="2018-01" db="EMBL/GenBank/DDBJ databases">
        <title>An insight into the sialome of Amazonian anophelines.</title>
        <authorList>
            <person name="Ribeiro J.M."/>
            <person name="Scarpassa V."/>
            <person name="Calvo E."/>
        </authorList>
    </citation>
    <scope>NUCLEOTIDE SEQUENCE</scope>
    <source>
        <tissue evidence="2">Salivary glands</tissue>
    </source>
</reference>
<evidence type="ECO:0000256" key="1">
    <source>
        <dbReference type="SAM" id="SignalP"/>
    </source>
</evidence>
<feature type="chain" id="PRO_5014869663" evidence="1">
    <location>
        <begin position="21"/>
        <end position="70"/>
    </location>
</feature>
<name>A0A2M4CEP4_9DIPT</name>
<dbReference type="EMBL" id="GGFJ01014500">
    <property type="protein sequence ID" value="MBW63641.1"/>
    <property type="molecule type" value="Transcribed_RNA"/>
</dbReference>